<keyword evidence="2" id="KW-1185">Reference proteome</keyword>
<gene>
    <name evidence="1" type="ORF">acsn021_34370</name>
</gene>
<evidence type="ECO:0000313" key="1">
    <source>
        <dbReference type="EMBL" id="BCJ95868.1"/>
    </source>
</evidence>
<dbReference type="EMBL" id="AP023367">
    <property type="protein sequence ID" value="BCJ95868.1"/>
    <property type="molecule type" value="Genomic_DNA"/>
</dbReference>
<dbReference type="Proteomes" id="UP000515561">
    <property type="component" value="Chromosome"/>
</dbReference>
<proteinExistence type="predicted"/>
<protein>
    <submittedName>
        <fullName evidence="1">Beta-carotene 15,15'-monooxygenase</fullName>
    </submittedName>
</protein>
<keyword evidence="1" id="KW-0503">Monooxygenase</keyword>
<reference evidence="1 2" key="1">
    <citation type="journal article" date="2016" name="Int. J. Syst. Evol. Microbiol.">
        <title>Descriptions of Anaerotaenia torta gen. nov., sp. nov. and Anaerocolumna cellulosilytica gen. nov., sp. nov. isolated from a methanogenic reactor of cattle waste.</title>
        <authorList>
            <person name="Uek A."/>
            <person name="Ohtaki Y."/>
            <person name="Kaku N."/>
            <person name="Ueki K."/>
        </authorList>
    </citation>
    <scope>NUCLEOTIDE SEQUENCE [LARGE SCALE GENOMIC DNA]</scope>
    <source>
        <strain evidence="1 2">SN021</strain>
    </source>
</reference>
<organism evidence="1 2">
    <name type="scientific">Anaerocolumna cellulosilytica</name>
    <dbReference type="NCBI Taxonomy" id="433286"/>
    <lineage>
        <taxon>Bacteria</taxon>
        <taxon>Bacillati</taxon>
        <taxon>Bacillota</taxon>
        <taxon>Clostridia</taxon>
        <taxon>Lachnospirales</taxon>
        <taxon>Lachnospiraceae</taxon>
        <taxon>Anaerocolumna</taxon>
    </lineage>
</organism>
<name>A0A6S6RAA1_9FIRM</name>
<sequence length="225" mass="25807">MKSFFSMNSPLYNLLSKLTDILILSLLWLVCSLPIVTIGAATTAVYYVNMKLVKDEEDYIVKSFLKAFYENLKQGTIVWLLFLAFGVVLGTNYYQLFYKAEEVKLFFQGVTILATVLYVFSFIYAFPLLARYNNSVGRILLNSIAISIRYFFRTLIIIILIAALLFLGFYSTTTLFFVIVLGIGIVTFIVSAYVLKIFEQLEQLKGEWEDEHSNEASLKVQDFNE</sequence>
<dbReference type="InterPro" id="IPR006938">
    <property type="entry name" value="DUF624"/>
</dbReference>
<accession>A0A6S6RAA1</accession>
<dbReference type="KEGG" id="acel:acsn021_34370"/>
<evidence type="ECO:0000313" key="2">
    <source>
        <dbReference type="Proteomes" id="UP000515561"/>
    </source>
</evidence>
<keyword evidence="1" id="KW-0560">Oxidoreductase</keyword>
<dbReference type="AlphaFoldDB" id="A0A6S6RAA1"/>
<dbReference type="RefSeq" id="WP_184092266.1">
    <property type="nucleotide sequence ID" value="NZ_AP023367.1"/>
</dbReference>
<dbReference type="GO" id="GO:0004497">
    <property type="term" value="F:monooxygenase activity"/>
    <property type="evidence" value="ECO:0007669"/>
    <property type="project" value="UniProtKB-KW"/>
</dbReference>
<dbReference type="Pfam" id="PF04854">
    <property type="entry name" value="DUF624"/>
    <property type="match status" value="1"/>
</dbReference>